<reference evidence="4" key="1">
    <citation type="submission" date="2020-10" db="EMBL/GenBank/DDBJ databases">
        <authorList>
            <person name="Gilroy R."/>
        </authorList>
    </citation>
    <scope>NUCLEOTIDE SEQUENCE</scope>
    <source>
        <strain evidence="4">ChiGjej1B1-2707</strain>
    </source>
</reference>
<protein>
    <submittedName>
        <fullName evidence="4">TetR family transcriptional regulator</fullName>
    </submittedName>
</protein>
<dbReference type="InterPro" id="IPR001647">
    <property type="entry name" value="HTH_TetR"/>
</dbReference>
<name>A0A9D1A0T1_9ACTN</name>
<dbReference type="InterPro" id="IPR050624">
    <property type="entry name" value="HTH-type_Tx_Regulator"/>
</dbReference>
<evidence type="ECO:0000313" key="4">
    <source>
        <dbReference type="EMBL" id="HIR00958.1"/>
    </source>
</evidence>
<dbReference type="Proteomes" id="UP000824261">
    <property type="component" value="Unassembled WGS sequence"/>
</dbReference>
<dbReference type="EMBL" id="DVGB01000017">
    <property type="protein sequence ID" value="HIR00958.1"/>
    <property type="molecule type" value="Genomic_DNA"/>
</dbReference>
<evidence type="ECO:0000256" key="2">
    <source>
        <dbReference type="PROSITE-ProRule" id="PRU00335"/>
    </source>
</evidence>
<dbReference type="InterPro" id="IPR009057">
    <property type="entry name" value="Homeodomain-like_sf"/>
</dbReference>
<dbReference type="AlphaFoldDB" id="A0A9D1A0T1"/>
<accession>A0A9D1A0T1</accession>
<sequence length="234" mass="26321">MEQTAPEGLRQRKKEMTRQQIERAILELSLDNGYENVTVEDVCERCDISKGTFFNYYASKESAVLGTRGEFPDGYRLHEMLEDAYQNELARRDVACAASSSSDSSSGTWNYLDAVVVSTQTMFNMDEGREEIVALRKELLSQVPQLLFGTRNKGVGRMQQSVTCAVGAFLEAHPECRLLRERSVGEESVVAASAVMNIMRTRAILSVHGDHVMTARETRKLIMRFLSHVELEEG</sequence>
<feature type="domain" description="HTH tetR-type" evidence="3">
    <location>
        <begin position="15"/>
        <end position="75"/>
    </location>
</feature>
<evidence type="ECO:0000313" key="5">
    <source>
        <dbReference type="Proteomes" id="UP000824261"/>
    </source>
</evidence>
<evidence type="ECO:0000259" key="3">
    <source>
        <dbReference type="PROSITE" id="PS50977"/>
    </source>
</evidence>
<comment type="caution">
    <text evidence="4">The sequence shown here is derived from an EMBL/GenBank/DDBJ whole genome shotgun (WGS) entry which is preliminary data.</text>
</comment>
<dbReference type="PANTHER" id="PTHR43479">
    <property type="entry name" value="ACREF/ENVCD OPERON REPRESSOR-RELATED"/>
    <property type="match status" value="1"/>
</dbReference>
<evidence type="ECO:0000256" key="1">
    <source>
        <dbReference type="ARBA" id="ARBA00023125"/>
    </source>
</evidence>
<dbReference type="PANTHER" id="PTHR43479:SF11">
    <property type="entry name" value="ACREF_ENVCD OPERON REPRESSOR-RELATED"/>
    <property type="match status" value="1"/>
</dbReference>
<dbReference type="PROSITE" id="PS50977">
    <property type="entry name" value="HTH_TETR_2"/>
    <property type="match status" value="1"/>
</dbReference>
<proteinExistence type="predicted"/>
<organism evidence="4 5">
    <name type="scientific">Candidatus Aveggerthella stercoripullorum</name>
    <dbReference type="NCBI Taxonomy" id="2840688"/>
    <lineage>
        <taxon>Bacteria</taxon>
        <taxon>Bacillati</taxon>
        <taxon>Actinomycetota</taxon>
        <taxon>Coriobacteriia</taxon>
        <taxon>Eggerthellales</taxon>
        <taxon>Eggerthellaceae</taxon>
        <taxon>Eggerthellaceae incertae sedis</taxon>
        <taxon>Candidatus Aveggerthella</taxon>
    </lineage>
</organism>
<reference evidence="4" key="2">
    <citation type="journal article" date="2021" name="PeerJ">
        <title>Extensive microbial diversity within the chicken gut microbiome revealed by metagenomics and culture.</title>
        <authorList>
            <person name="Gilroy R."/>
            <person name="Ravi A."/>
            <person name="Getino M."/>
            <person name="Pursley I."/>
            <person name="Horton D.L."/>
            <person name="Alikhan N.F."/>
            <person name="Baker D."/>
            <person name="Gharbi K."/>
            <person name="Hall N."/>
            <person name="Watson M."/>
            <person name="Adriaenssens E.M."/>
            <person name="Foster-Nyarko E."/>
            <person name="Jarju S."/>
            <person name="Secka A."/>
            <person name="Antonio M."/>
            <person name="Oren A."/>
            <person name="Chaudhuri R.R."/>
            <person name="La Ragione R."/>
            <person name="Hildebrand F."/>
            <person name="Pallen M.J."/>
        </authorList>
    </citation>
    <scope>NUCLEOTIDE SEQUENCE</scope>
    <source>
        <strain evidence="4">ChiGjej1B1-2707</strain>
    </source>
</reference>
<dbReference type="SUPFAM" id="SSF46689">
    <property type="entry name" value="Homeodomain-like"/>
    <property type="match status" value="1"/>
</dbReference>
<dbReference type="Gene3D" id="1.10.357.10">
    <property type="entry name" value="Tetracycline Repressor, domain 2"/>
    <property type="match status" value="1"/>
</dbReference>
<dbReference type="Pfam" id="PF00440">
    <property type="entry name" value="TetR_N"/>
    <property type="match status" value="1"/>
</dbReference>
<keyword evidence="1 2" id="KW-0238">DNA-binding</keyword>
<feature type="DNA-binding region" description="H-T-H motif" evidence="2">
    <location>
        <begin position="38"/>
        <end position="57"/>
    </location>
</feature>
<gene>
    <name evidence="4" type="ORF">IAA69_01610</name>
</gene>
<dbReference type="GO" id="GO:0003677">
    <property type="term" value="F:DNA binding"/>
    <property type="evidence" value="ECO:0007669"/>
    <property type="project" value="UniProtKB-UniRule"/>
</dbReference>